<keyword evidence="2" id="KW-0963">Cytoplasm</keyword>
<dbReference type="Proteomes" id="UP000027456">
    <property type="component" value="Unassembled WGS sequence"/>
</dbReference>
<name>A0A074RTM1_9AGAM</name>
<accession>A0A074RTM1</accession>
<dbReference type="InterPro" id="IPR012340">
    <property type="entry name" value="NA-bd_OB-fold"/>
</dbReference>
<dbReference type="PROSITE" id="PS51857">
    <property type="entry name" value="CSD_2"/>
    <property type="match status" value="1"/>
</dbReference>
<dbReference type="InterPro" id="IPR050181">
    <property type="entry name" value="Cold_shock_domain"/>
</dbReference>
<evidence type="ECO:0000313" key="4">
    <source>
        <dbReference type="EMBL" id="KEP48018.1"/>
    </source>
</evidence>
<organism evidence="4 5">
    <name type="scientific">Rhizoctonia solani 123E</name>
    <dbReference type="NCBI Taxonomy" id="1423351"/>
    <lineage>
        <taxon>Eukaryota</taxon>
        <taxon>Fungi</taxon>
        <taxon>Dikarya</taxon>
        <taxon>Basidiomycota</taxon>
        <taxon>Agaricomycotina</taxon>
        <taxon>Agaricomycetes</taxon>
        <taxon>Cantharellales</taxon>
        <taxon>Ceratobasidiaceae</taxon>
        <taxon>Rhizoctonia</taxon>
    </lineage>
</organism>
<feature type="domain" description="CSD" evidence="3">
    <location>
        <begin position="3"/>
        <end position="68"/>
    </location>
</feature>
<dbReference type="Pfam" id="PF00313">
    <property type="entry name" value="CSD"/>
    <property type="match status" value="1"/>
</dbReference>
<dbReference type="Gene3D" id="2.40.50.140">
    <property type="entry name" value="Nucleic acid-binding proteins"/>
    <property type="match status" value="1"/>
</dbReference>
<sequence length="69" mass="7779">MERKTGVVKWFNKEKGYGFLTQDDGGPDLFVHFRAIEGTGFRGLKEGERVSYEVAEGTKGPQADRVQKE</sequence>
<evidence type="ECO:0000256" key="1">
    <source>
        <dbReference type="ARBA" id="ARBA00004496"/>
    </source>
</evidence>
<dbReference type="PANTHER" id="PTHR11544">
    <property type="entry name" value="COLD SHOCK DOMAIN CONTAINING PROTEINS"/>
    <property type="match status" value="1"/>
</dbReference>
<dbReference type="InterPro" id="IPR012156">
    <property type="entry name" value="Cold_shock_CspA"/>
</dbReference>
<dbReference type="InterPro" id="IPR011129">
    <property type="entry name" value="CSD"/>
</dbReference>
<evidence type="ECO:0000259" key="3">
    <source>
        <dbReference type="PROSITE" id="PS51857"/>
    </source>
</evidence>
<dbReference type="InterPro" id="IPR019844">
    <property type="entry name" value="CSD_CS"/>
</dbReference>
<dbReference type="PIRSF" id="PIRSF002599">
    <property type="entry name" value="Cold_shock_A"/>
    <property type="match status" value="1"/>
</dbReference>
<dbReference type="OrthoDB" id="422005at2759"/>
<dbReference type="AlphaFoldDB" id="A0A074RTM1"/>
<reference evidence="4 5" key="1">
    <citation type="submission" date="2013-12" db="EMBL/GenBank/DDBJ databases">
        <authorList>
            <person name="Cubeta M."/>
            <person name="Pakala S."/>
            <person name="Fedorova N."/>
            <person name="Thomas E."/>
            <person name="Dean R."/>
            <person name="Jabaji S."/>
            <person name="Neate S."/>
            <person name="Toda T."/>
            <person name="Tavantzis S."/>
            <person name="Vilgalys R."/>
            <person name="Bharathan N."/>
            <person name="Pakala S."/>
            <person name="Losada L.S."/>
            <person name="Zafar N."/>
            <person name="Nierman W."/>
        </authorList>
    </citation>
    <scope>NUCLEOTIDE SEQUENCE [LARGE SCALE GENOMIC DNA]</scope>
    <source>
        <strain evidence="4 5">123E</strain>
    </source>
</reference>
<dbReference type="STRING" id="1423351.A0A074RTM1"/>
<dbReference type="EMBL" id="AZST01000597">
    <property type="protein sequence ID" value="KEP48018.1"/>
    <property type="molecule type" value="Genomic_DNA"/>
</dbReference>
<dbReference type="CDD" id="cd04458">
    <property type="entry name" value="CSP_CDS"/>
    <property type="match status" value="1"/>
</dbReference>
<dbReference type="PROSITE" id="PS00352">
    <property type="entry name" value="CSD_1"/>
    <property type="match status" value="1"/>
</dbReference>
<proteinExistence type="predicted"/>
<dbReference type="HOGENOM" id="CLU_117621_0_3_1"/>
<evidence type="ECO:0000256" key="2">
    <source>
        <dbReference type="ARBA" id="ARBA00022490"/>
    </source>
</evidence>
<dbReference type="PRINTS" id="PR00050">
    <property type="entry name" value="COLDSHOCK"/>
</dbReference>
<dbReference type="FunFam" id="2.40.50.140:FF:000006">
    <property type="entry name" value="Cold shock protein CspC"/>
    <property type="match status" value="1"/>
</dbReference>
<keyword evidence="5" id="KW-1185">Reference proteome</keyword>
<protein>
    <submittedName>
        <fullName evidence="4">Putative cold shock-like protein CspG</fullName>
    </submittedName>
</protein>
<dbReference type="GO" id="GO:0003676">
    <property type="term" value="F:nucleic acid binding"/>
    <property type="evidence" value="ECO:0007669"/>
    <property type="project" value="InterPro"/>
</dbReference>
<dbReference type="GO" id="GO:0005737">
    <property type="term" value="C:cytoplasm"/>
    <property type="evidence" value="ECO:0007669"/>
    <property type="project" value="UniProtKB-SubCell"/>
</dbReference>
<dbReference type="InterPro" id="IPR002059">
    <property type="entry name" value="CSP_DNA-bd"/>
</dbReference>
<dbReference type="SUPFAM" id="SSF50249">
    <property type="entry name" value="Nucleic acid-binding proteins"/>
    <property type="match status" value="1"/>
</dbReference>
<evidence type="ECO:0000313" key="5">
    <source>
        <dbReference type="Proteomes" id="UP000027456"/>
    </source>
</evidence>
<dbReference type="SMART" id="SM00357">
    <property type="entry name" value="CSP"/>
    <property type="match status" value="1"/>
</dbReference>
<comment type="caution">
    <text evidence="4">The sequence shown here is derived from an EMBL/GenBank/DDBJ whole genome shotgun (WGS) entry which is preliminary data.</text>
</comment>
<gene>
    <name evidence="4" type="ORF">V565_136580</name>
</gene>
<comment type="subcellular location">
    <subcellularLocation>
        <location evidence="1">Cytoplasm</location>
    </subcellularLocation>
</comment>